<evidence type="ECO:0000256" key="2">
    <source>
        <dbReference type="ARBA" id="ARBA00023015"/>
    </source>
</evidence>
<evidence type="ECO:0000256" key="1">
    <source>
        <dbReference type="ARBA" id="ARBA00010641"/>
    </source>
</evidence>
<dbReference type="NCBIfam" id="TIGR02937">
    <property type="entry name" value="sigma70-ECF"/>
    <property type="match status" value="1"/>
</dbReference>
<keyword evidence="5" id="KW-0804">Transcription</keyword>
<organism evidence="9 10">
    <name type="scientific">Lysinibacter cavernae</name>
    <dbReference type="NCBI Taxonomy" id="1640652"/>
    <lineage>
        <taxon>Bacteria</taxon>
        <taxon>Bacillati</taxon>
        <taxon>Actinomycetota</taxon>
        <taxon>Actinomycetes</taxon>
        <taxon>Micrococcales</taxon>
        <taxon>Microbacteriaceae</taxon>
        <taxon>Lysinibacter</taxon>
    </lineage>
</organism>
<proteinExistence type="inferred from homology"/>
<dbReference type="GO" id="GO:0003677">
    <property type="term" value="F:DNA binding"/>
    <property type="evidence" value="ECO:0007669"/>
    <property type="project" value="UniProtKB-KW"/>
</dbReference>
<dbReference type="InterPro" id="IPR014284">
    <property type="entry name" value="RNA_pol_sigma-70_dom"/>
</dbReference>
<comment type="caution">
    <text evidence="9">The sequence shown here is derived from an EMBL/GenBank/DDBJ whole genome shotgun (WGS) entry which is preliminary data.</text>
</comment>
<dbReference type="InterPro" id="IPR013325">
    <property type="entry name" value="RNA_pol_sigma_r2"/>
</dbReference>
<feature type="transmembrane region" description="Helical" evidence="6">
    <location>
        <begin position="274"/>
        <end position="292"/>
    </location>
</feature>
<gene>
    <name evidence="9" type="ORF">FHX76_002420</name>
</gene>
<dbReference type="GO" id="GO:0016987">
    <property type="term" value="F:sigma factor activity"/>
    <property type="evidence" value="ECO:0007669"/>
    <property type="project" value="UniProtKB-KW"/>
</dbReference>
<feature type="transmembrane region" description="Helical" evidence="6">
    <location>
        <begin position="230"/>
        <end position="254"/>
    </location>
</feature>
<protein>
    <submittedName>
        <fullName evidence="9">RNA polymerase sigma factor (Sigma-70 family)</fullName>
    </submittedName>
</protein>
<keyword evidence="10" id="KW-1185">Reference proteome</keyword>
<evidence type="ECO:0000259" key="7">
    <source>
        <dbReference type="Pfam" id="PF04542"/>
    </source>
</evidence>
<sequence length="447" mass="46851">MDSTSTAAGDRESEFIARFVERMNPLLRFAKSVTSDPFVAEDLLSEVFMSTLRAVRGGKGPAPETFEAYMRSAIRNAAVKCAKAQEQVTSVSEPGELADLRLPQYSPDTAAETWDADTIRRAFQALPVRDQQVLYLSEVEQMSQADIAVNLELRQNTVAVIAHRAKALLRTNYLEQTAENLPACPAISHARLAGLVAGTLPPKRKERATEHLKTCATCARAVRHMSSFRVPVAVLVGIAITGSSAFAAVGSGAQGSLASAHAGQSVPSAVFRKITHPTVILAVAACAGVVLLPSLGSSTAGPVAPTHKPSATETLSTPANVAAAPASGEPATRCYAPADVLQRSGSIPTLTWSAAESHRAGATGIERVLNVTNIAAERRVPYSLEFIPAQGTSVSSTPGDCTQNGSNLICVIDGAALDADRFDLSVTVSAVSGAMPRTPSVLYRPAP</sequence>
<dbReference type="Gene3D" id="1.10.10.10">
    <property type="entry name" value="Winged helix-like DNA-binding domain superfamily/Winged helix DNA-binding domain"/>
    <property type="match status" value="1"/>
</dbReference>
<dbReference type="InterPro" id="IPR039425">
    <property type="entry name" value="RNA_pol_sigma-70-like"/>
</dbReference>
<dbReference type="Gene3D" id="1.10.1740.10">
    <property type="match status" value="1"/>
</dbReference>
<dbReference type="Pfam" id="PF04542">
    <property type="entry name" value="Sigma70_r2"/>
    <property type="match status" value="1"/>
</dbReference>
<dbReference type="PANTHER" id="PTHR43133">
    <property type="entry name" value="RNA POLYMERASE ECF-TYPE SIGMA FACTO"/>
    <property type="match status" value="1"/>
</dbReference>
<dbReference type="SUPFAM" id="SSF88659">
    <property type="entry name" value="Sigma3 and sigma4 domains of RNA polymerase sigma factors"/>
    <property type="match status" value="1"/>
</dbReference>
<dbReference type="CDD" id="cd06171">
    <property type="entry name" value="Sigma70_r4"/>
    <property type="match status" value="1"/>
</dbReference>
<accession>A0A7X5R2M8</accession>
<evidence type="ECO:0000256" key="5">
    <source>
        <dbReference type="ARBA" id="ARBA00023163"/>
    </source>
</evidence>
<keyword evidence="6" id="KW-0812">Transmembrane</keyword>
<dbReference type="EMBL" id="JAAMOX010000002">
    <property type="protein sequence ID" value="NIH54524.1"/>
    <property type="molecule type" value="Genomic_DNA"/>
</dbReference>
<dbReference type="InterPro" id="IPR036388">
    <property type="entry name" value="WH-like_DNA-bd_sf"/>
</dbReference>
<dbReference type="RefSeq" id="WP_167150901.1">
    <property type="nucleotide sequence ID" value="NZ_JAAMOX010000002.1"/>
</dbReference>
<keyword evidence="6" id="KW-0472">Membrane</keyword>
<dbReference type="InterPro" id="IPR013324">
    <property type="entry name" value="RNA_pol_sigma_r3/r4-like"/>
</dbReference>
<evidence type="ECO:0000256" key="4">
    <source>
        <dbReference type="ARBA" id="ARBA00023125"/>
    </source>
</evidence>
<dbReference type="InterPro" id="IPR013249">
    <property type="entry name" value="RNA_pol_sigma70_r4_t2"/>
</dbReference>
<keyword evidence="6" id="KW-1133">Transmembrane helix</keyword>
<reference evidence="9 10" key="1">
    <citation type="submission" date="2020-02" db="EMBL/GenBank/DDBJ databases">
        <title>Sequencing the genomes of 1000 actinobacteria strains.</title>
        <authorList>
            <person name="Klenk H.-P."/>
        </authorList>
    </citation>
    <scope>NUCLEOTIDE SEQUENCE [LARGE SCALE GENOMIC DNA]</scope>
    <source>
        <strain evidence="9 10">DSM 27960</strain>
    </source>
</reference>
<keyword evidence="2" id="KW-0805">Transcription regulation</keyword>
<evidence type="ECO:0000256" key="3">
    <source>
        <dbReference type="ARBA" id="ARBA00023082"/>
    </source>
</evidence>
<dbReference type="GO" id="GO:0006352">
    <property type="term" value="P:DNA-templated transcription initiation"/>
    <property type="evidence" value="ECO:0007669"/>
    <property type="project" value="InterPro"/>
</dbReference>
<evidence type="ECO:0000259" key="8">
    <source>
        <dbReference type="Pfam" id="PF08281"/>
    </source>
</evidence>
<keyword evidence="4" id="KW-0238">DNA-binding</keyword>
<keyword evidence="3" id="KW-0731">Sigma factor</keyword>
<comment type="similarity">
    <text evidence="1">Belongs to the sigma-70 factor family. ECF subfamily.</text>
</comment>
<dbReference type="SUPFAM" id="SSF88946">
    <property type="entry name" value="Sigma2 domain of RNA polymerase sigma factors"/>
    <property type="match status" value="1"/>
</dbReference>
<name>A0A7X5R2M8_9MICO</name>
<feature type="domain" description="RNA polymerase sigma factor 70 region 4 type 2" evidence="8">
    <location>
        <begin position="118"/>
        <end position="169"/>
    </location>
</feature>
<dbReference type="PANTHER" id="PTHR43133:SF8">
    <property type="entry name" value="RNA POLYMERASE SIGMA FACTOR HI_1459-RELATED"/>
    <property type="match status" value="1"/>
</dbReference>
<evidence type="ECO:0000313" key="9">
    <source>
        <dbReference type="EMBL" id="NIH54524.1"/>
    </source>
</evidence>
<dbReference type="AlphaFoldDB" id="A0A7X5R2M8"/>
<dbReference type="Proteomes" id="UP000541033">
    <property type="component" value="Unassembled WGS sequence"/>
</dbReference>
<dbReference type="InterPro" id="IPR007627">
    <property type="entry name" value="RNA_pol_sigma70_r2"/>
</dbReference>
<evidence type="ECO:0000313" key="10">
    <source>
        <dbReference type="Proteomes" id="UP000541033"/>
    </source>
</evidence>
<feature type="domain" description="RNA polymerase sigma-70 region 2" evidence="7">
    <location>
        <begin position="23"/>
        <end position="79"/>
    </location>
</feature>
<dbReference type="Pfam" id="PF08281">
    <property type="entry name" value="Sigma70_r4_2"/>
    <property type="match status" value="1"/>
</dbReference>
<evidence type="ECO:0000256" key="6">
    <source>
        <dbReference type="SAM" id="Phobius"/>
    </source>
</evidence>